<dbReference type="Proteomes" id="UP000481739">
    <property type="component" value="Unassembled WGS sequence"/>
</dbReference>
<dbReference type="RefSeq" id="WP_152963266.1">
    <property type="nucleotide sequence ID" value="NZ_CAWOZU010000020.1"/>
</dbReference>
<evidence type="ECO:0000313" key="2">
    <source>
        <dbReference type="Proteomes" id="UP000481739"/>
    </source>
</evidence>
<evidence type="ECO:0000313" key="1">
    <source>
        <dbReference type="EMBL" id="MQL49185.1"/>
    </source>
</evidence>
<proteinExistence type="predicted"/>
<protein>
    <submittedName>
        <fullName evidence="1">Uncharacterized protein</fullName>
    </submittedName>
</protein>
<dbReference type="Gene3D" id="6.10.290.10">
    <property type="match status" value="1"/>
</dbReference>
<organism evidence="1 2">
    <name type="scientific">Photorhabdus khanii</name>
    <dbReference type="NCBI Taxonomy" id="1004150"/>
    <lineage>
        <taxon>Bacteria</taxon>
        <taxon>Pseudomonadati</taxon>
        <taxon>Pseudomonadota</taxon>
        <taxon>Gammaproteobacteria</taxon>
        <taxon>Enterobacterales</taxon>
        <taxon>Morganellaceae</taxon>
        <taxon>Photorhabdus</taxon>
    </lineage>
</organism>
<reference evidence="1 2" key="1">
    <citation type="journal article" date="2019" name="Nature">
        <title>A new antibiotic selectively kills Gram-negative pathogens.</title>
        <authorList>
            <person name="Imai Y."/>
            <person name="Meyer K.J."/>
            <person name="Iinishi A."/>
            <person name="Favre-Godal Q."/>
            <person name="Green R."/>
            <person name="Manuse S."/>
            <person name="Caboni M."/>
            <person name="Mori M."/>
            <person name="Niles S."/>
            <person name="Ghiglieri M."/>
            <person name="Honrao C."/>
            <person name="Ma X."/>
            <person name="Guo J.J."/>
            <person name="Makriyannis A."/>
            <person name="Linares-Otoya L."/>
            <person name="Boehringer N."/>
            <person name="Wuisan Z.G."/>
            <person name="Kaur H."/>
            <person name="Wu R."/>
            <person name="Mateus A."/>
            <person name="Typas A."/>
            <person name="Savitski M.M."/>
            <person name="Espinoza J.L."/>
            <person name="O'Rourke A."/>
            <person name="Nelson K.E."/>
            <person name="Hiller S."/>
            <person name="Noinaj N."/>
            <person name="Schaeberle T.F."/>
            <person name="D'Onofrio A."/>
            <person name="Lewis K."/>
        </authorList>
    </citation>
    <scope>NUCLEOTIDE SEQUENCE [LARGE SCALE GENOMIC DNA]</scope>
    <source>
        <strain evidence="1 2">HGB 1456</strain>
    </source>
</reference>
<accession>A0A7C9KID9</accession>
<name>A0A7C9KID9_9GAMM</name>
<dbReference type="AlphaFoldDB" id="A0A7C9KID9"/>
<sequence length="123" mass="14144">MTNYSFLDEMKENFLGILNQKSAYSVDIDDLSVDYNVLLESKLVRHLELLQSKTVLLAQAKIHNDELAIRAAILEIRIHAMSLSSFFDAITEDVEVLLRTGKWSEIPEDYHIPECYNVPDRSD</sequence>
<dbReference type="EMBL" id="WHZZ01000005">
    <property type="protein sequence ID" value="MQL49185.1"/>
    <property type="molecule type" value="Genomic_DNA"/>
</dbReference>
<comment type="caution">
    <text evidence="1">The sequence shown here is derived from an EMBL/GenBank/DDBJ whole genome shotgun (WGS) entry which is preliminary data.</text>
</comment>
<gene>
    <name evidence="1" type="ORF">GEA64_14985</name>
</gene>